<keyword evidence="5" id="KW-0804">Transcription</keyword>
<evidence type="ECO:0000256" key="6">
    <source>
        <dbReference type="ARBA" id="ARBA00023242"/>
    </source>
</evidence>
<evidence type="ECO:0000313" key="10">
    <source>
        <dbReference type="EMBL" id="OAY73886.1"/>
    </source>
</evidence>
<reference evidence="10 11" key="1">
    <citation type="journal article" date="2016" name="DNA Res.">
        <title>The draft genome of MD-2 pineapple using hybrid error correction of long reads.</title>
        <authorList>
            <person name="Redwan R.M."/>
            <person name="Saidin A."/>
            <person name="Kumar S.V."/>
        </authorList>
    </citation>
    <scope>NUCLEOTIDE SEQUENCE [LARGE SCALE GENOMIC DNA]</scope>
    <source>
        <strain evidence="11">cv. MD2</strain>
        <tissue evidence="10">Leaf</tissue>
    </source>
</reference>
<dbReference type="InterPro" id="IPR045239">
    <property type="entry name" value="bHLH95_bHLH"/>
</dbReference>
<dbReference type="PANTHER" id="PTHR16223:SF177">
    <property type="entry name" value="TRANSCRIPTION FACTOR BHLH129"/>
    <property type="match status" value="1"/>
</dbReference>
<evidence type="ECO:0000256" key="1">
    <source>
        <dbReference type="ARBA" id="ARBA00004123"/>
    </source>
</evidence>
<comment type="caution">
    <text evidence="10">The sequence shown here is derived from an EMBL/GenBank/DDBJ whole genome shotgun (WGS) entry which is preliminary data.</text>
</comment>
<evidence type="ECO:0000256" key="8">
    <source>
        <dbReference type="SAM" id="MobiDB-lite"/>
    </source>
</evidence>
<feature type="compositionally biased region" description="Gly residues" evidence="8">
    <location>
        <begin position="1"/>
        <end position="14"/>
    </location>
</feature>
<dbReference type="PANTHER" id="PTHR16223">
    <property type="entry name" value="TRANSCRIPTION FACTOR BHLH83-RELATED"/>
    <property type="match status" value="1"/>
</dbReference>
<feature type="region of interest" description="Disordered" evidence="8">
    <location>
        <begin position="1"/>
        <end position="33"/>
    </location>
</feature>
<keyword evidence="4" id="KW-0238">DNA-binding</keyword>
<sequence>MNRFTGAGGSGPGSMGPPPGPGPGPGLARYGSAPGSLLAGIAESVIRGGGESVQQVGGRPSRFFPGESSSPAPTASSMASPDSTSAYGSGELHVAAPAKWAPSLQGAPLVRHSSSPAGVLSHLMAEVDHHHHHHRHHHHHLGMTTTRGIGNYSQAGSDAVHAMANSRLRSQWSFSRQDSVLSQISEMSIPEIGESGNSSDEATGHAGQSYISSNLLGASWEDTNSIMFSSPGKRGKESNGDVITSLSNFDSQFGMPKTSAEFADMERYLQMHQDSVACKVRAKRGCATHPRSIAERERRTRISKKLRKLQDLVPNMDKQTSTSDMLDLAVHYIKELQSQVQKLNQEQENCTCTSKKI</sequence>
<evidence type="ECO:0000256" key="4">
    <source>
        <dbReference type="ARBA" id="ARBA00023125"/>
    </source>
</evidence>
<feature type="region of interest" description="Disordered" evidence="8">
    <location>
        <begin position="49"/>
        <end position="86"/>
    </location>
</feature>
<evidence type="ECO:0000256" key="7">
    <source>
        <dbReference type="SAM" id="Coils"/>
    </source>
</evidence>
<dbReference type="InterPro" id="IPR045843">
    <property type="entry name" value="IND-like"/>
</dbReference>
<organism evidence="10 11">
    <name type="scientific">Ananas comosus</name>
    <name type="common">Pineapple</name>
    <name type="synonym">Ananas ananas</name>
    <dbReference type="NCBI Taxonomy" id="4615"/>
    <lineage>
        <taxon>Eukaryota</taxon>
        <taxon>Viridiplantae</taxon>
        <taxon>Streptophyta</taxon>
        <taxon>Embryophyta</taxon>
        <taxon>Tracheophyta</taxon>
        <taxon>Spermatophyta</taxon>
        <taxon>Magnoliopsida</taxon>
        <taxon>Liliopsida</taxon>
        <taxon>Poales</taxon>
        <taxon>Bromeliaceae</taxon>
        <taxon>Bromelioideae</taxon>
        <taxon>Ananas</taxon>
    </lineage>
</organism>
<evidence type="ECO:0000313" key="11">
    <source>
        <dbReference type="Proteomes" id="UP000092600"/>
    </source>
</evidence>
<accession>A0A199VAI1</accession>
<dbReference type="CDD" id="cd11393">
    <property type="entry name" value="bHLH_AtbHLH_like"/>
    <property type="match status" value="1"/>
</dbReference>
<gene>
    <name evidence="10" type="ORF">ACMD2_01233</name>
</gene>
<dbReference type="InterPro" id="IPR011598">
    <property type="entry name" value="bHLH_dom"/>
</dbReference>
<dbReference type="SUPFAM" id="SSF47459">
    <property type="entry name" value="HLH, helix-loop-helix DNA-binding domain"/>
    <property type="match status" value="1"/>
</dbReference>
<keyword evidence="7" id="KW-0175">Coiled coil</keyword>
<keyword evidence="3" id="KW-0805">Transcription regulation</keyword>
<dbReference type="FunFam" id="4.10.280.10:FF:000021">
    <property type="entry name" value="Transcription factor bHLH130 family"/>
    <property type="match status" value="1"/>
</dbReference>
<feature type="domain" description="BHLH" evidence="9">
    <location>
        <begin position="286"/>
        <end position="336"/>
    </location>
</feature>
<feature type="compositionally biased region" description="Pro residues" evidence="8">
    <location>
        <begin position="15"/>
        <end position="24"/>
    </location>
</feature>
<feature type="compositionally biased region" description="Low complexity" evidence="8">
    <location>
        <begin position="68"/>
        <end position="86"/>
    </location>
</feature>
<feature type="coiled-coil region" evidence="7">
    <location>
        <begin position="326"/>
        <end position="353"/>
    </location>
</feature>
<proteinExistence type="inferred from homology"/>
<name>A0A199VAI1_ANACO</name>
<dbReference type="SMART" id="SM00353">
    <property type="entry name" value="HLH"/>
    <property type="match status" value="1"/>
</dbReference>
<dbReference type="Pfam" id="PF00010">
    <property type="entry name" value="HLH"/>
    <property type="match status" value="1"/>
</dbReference>
<dbReference type="GO" id="GO:0000978">
    <property type="term" value="F:RNA polymerase II cis-regulatory region sequence-specific DNA binding"/>
    <property type="evidence" value="ECO:0007669"/>
    <property type="project" value="TreeGrafter"/>
</dbReference>
<dbReference type="GO" id="GO:0000981">
    <property type="term" value="F:DNA-binding transcription factor activity, RNA polymerase II-specific"/>
    <property type="evidence" value="ECO:0007669"/>
    <property type="project" value="TreeGrafter"/>
</dbReference>
<protein>
    <submittedName>
        <fullName evidence="10">Transcription factor bHLH128</fullName>
    </submittedName>
</protein>
<dbReference type="EMBL" id="LSRQ01002555">
    <property type="protein sequence ID" value="OAY73886.1"/>
    <property type="molecule type" value="Genomic_DNA"/>
</dbReference>
<evidence type="ECO:0000259" key="9">
    <source>
        <dbReference type="PROSITE" id="PS50888"/>
    </source>
</evidence>
<dbReference type="GO" id="GO:0005634">
    <property type="term" value="C:nucleus"/>
    <property type="evidence" value="ECO:0007669"/>
    <property type="project" value="UniProtKB-SubCell"/>
</dbReference>
<dbReference type="PROSITE" id="PS50888">
    <property type="entry name" value="BHLH"/>
    <property type="match status" value="1"/>
</dbReference>
<dbReference type="GO" id="GO:0046983">
    <property type="term" value="F:protein dimerization activity"/>
    <property type="evidence" value="ECO:0007669"/>
    <property type="project" value="InterPro"/>
</dbReference>
<dbReference type="Gene3D" id="4.10.280.10">
    <property type="entry name" value="Helix-loop-helix DNA-binding domain"/>
    <property type="match status" value="1"/>
</dbReference>
<keyword evidence="6" id="KW-0539">Nucleus</keyword>
<evidence type="ECO:0000256" key="5">
    <source>
        <dbReference type="ARBA" id="ARBA00023163"/>
    </source>
</evidence>
<dbReference type="InterPro" id="IPR036638">
    <property type="entry name" value="HLH_DNA-bd_sf"/>
</dbReference>
<dbReference type="STRING" id="4615.A0A199VAI1"/>
<dbReference type="AlphaFoldDB" id="A0A199VAI1"/>
<comment type="subcellular location">
    <subcellularLocation>
        <location evidence="1">Nucleus</location>
    </subcellularLocation>
</comment>
<evidence type="ECO:0000256" key="3">
    <source>
        <dbReference type="ARBA" id="ARBA00023015"/>
    </source>
</evidence>
<evidence type="ECO:0000256" key="2">
    <source>
        <dbReference type="ARBA" id="ARBA00005510"/>
    </source>
</evidence>
<dbReference type="Proteomes" id="UP000092600">
    <property type="component" value="Unassembled WGS sequence"/>
</dbReference>
<comment type="similarity">
    <text evidence="2">Belongs to the bHLH protein family.</text>
</comment>